<evidence type="ECO:0000313" key="6">
    <source>
        <dbReference type="EMBL" id="MCS0656769.1"/>
    </source>
</evidence>
<dbReference type="PANTHER" id="PTHR12714">
    <property type="entry name" value="PROTEIN-S ISOPRENYLCYSTEINE O-METHYLTRANSFERASE"/>
    <property type="match status" value="1"/>
</dbReference>
<dbReference type="Gene3D" id="1.20.120.1630">
    <property type="match status" value="1"/>
</dbReference>
<reference evidence="6 7" key="1">
    <citation type="submission" date="2022-08" db="EMBL/GenBank/DDBJ databases">
        <title>Reclassification of Massilia species as members of the genera Telluria, Duganella, Pseudoduganella, Mokoshia gen. nov. and Zemynaea gen. nov. using orthogonal and non-orthogonal genome-based approaches.</title>
        <authorList>
            <person name="Bowman J.P."/>
        </authorList>
    </citation>
    <scope>NUCLEOTIDE SEQUENCE [LARGE SCALE GENOMIC DNA]</scope>
    <source>
        <strain evidence="6 7">JCM 31606</strain>
    </source>
</reference>
<dbReference type="RefSeq" id="WP_258809947.1">
    <property type="nucleotide sequence ID" value="NZ_JANUGU010000001.1"/>
</dbReference>
<keyword evidence="2 5" id="KW-0812">Transmembrane</keyword>
<evidence type="ECO:0000256" key="5">
    <source>
        <dbReference type="SAM" id="Phobius"/>
    </source>
</evidence>
<comment type="subcellular location">
    <subcellularLocation>
        <location evidence="1">Membrane</location>
        <topology evidence="1">Multi-pass membrane protein</topology>
    </subcellularLocation>
</comment>
<proteinExistence type="predicted"/>
<dbReference type="InterPro" id="IPR007269">
    <property type="entry name" value="ICMT_MeTrfase"/>
</dbReference>
<dbReference type="Pfam" id="PF04140">
    <property type="entry name" value="ICMT"/>
    <property type="match status" value="1"/>
</dbReference>
<feature type="transmembrane region" description="Helical" evidence="5">
    <location>
        <begin position="6"/>
        <end position="29"/>
    </location>
</feature>
<evidence type="ECO:0000256" key="1">
    <source>
        <dbReference type="ARBA" id="ARBA00004141"/>
    </source>
</evidence>
<organism evidence="6 7">
    <name type="scientific">Massilia terrae</name>
    <dbReference type="NCBI Taxonomy" id="1811224"/>
    <lineage>
        <taxon>Bacteria</taxon>
        <taxon>Pseudomonadati</taxon>
        <taxon>Pseudomonadota</taxon>
        <taxon>Betaproteobacteria</taxon>
        <taxon>Burkholderiales</taxon>
        <taxon>Oxalobacteraceae</taxon>
        <taxon>Telluria group</taxon>
        <taxon>Massilia</taxon>
    </lineage>
</organism>
<sequence>MTPDNAPAYGLWGLVVVNSLVFIIFAFSFARPQTRRDWRSFSAFSAFLVALFTEMYGFPLTIYLLLPWLTRHFPGVDFLSHDAGHLFETVTGIQVNPHFGALHIASDLLIVLGFMLLASAWDGLYKAQRAHTLATAGPYAKVRHPQYVGFVIIMFGFLLQWPTIVTLILFPILVGMYVHLARVEEHESIAAFGDTYRRYVKEVPSFFPRFRHLSGSPDKVGRERHG</sequence>
<keyword evidence="3 5" id="KW-1133">Transmembrane helix</keyword>
<dbReference type="EMBL" id="JANUGU010000001">
    <property type="protein sequence ID" value="MCS0656769.1"/>
    <property type="molecule type" value="Genomic_DNA"/>
</dbReference>
<evidence type="ECO:0000256" key="2">
    <source>
        <dbReference type="ARBA" id="ARBA00022692"/>
    </source>
</evidence>
<feature type="transmembrane region" description="Helical" evidence="5">
    <location>
        <begin position="101"/>
        <end position="121"/>
    </location>
</feature>
<dbReference type="Proteomes" id="UP001204621">
    <property type="component" value="Unassembled WGS sequence"/>
</dbReference>
<keyword evidence="4 5" id="KW-0472">Membrane</keyword>
<feature type="transmembrane region" description="Helical" evidence="5">
    <location>
        <begin position="147"/>
        <end position="174"/>
    </location>
</feature>
<dbReference type="PANTHER" id="PTHR12714:SF9">
    <property type="entry name" value="PROTEIN-S-ISOPRENYLCYSTEINE O-METHYLTRANSFERASE"/>
    <property type="match status" value="1"/>
</dbReference>
<comment type="caution">
    <text evidence="6">The sequence shown here is derived from an EMBL/GenBank/DDBJ whole genome shotgun (WGS) entry which is preliminary data.</text>
</comment>
<accession>A0ABT2CS36</accession>
<name>A0ABT2CS36_9BURK</name>
<protein>
    <submittedName>
        <fullName evidence="6">Isoprenylcysteine carboxylmethyltransferase family protein</fullName>
    </submittedName>
</protein>
<evidence type="ECO:0000313" key="7">
    <source>
        <dbReference type="Proteomes" id="UP001204621"/>
    </source>
</evidence>
<evidence type="ECO:0000256" key="4">
    <source>
        <dbReference type="ARBA" id="ARBA00023136"/>
    </source>
</evidence>
<feature type="transmembrane region" description="Helical" evidence="5">
    <location>
        <begin position="41"/>
        <end position="66"/>
    </location>
</feature>
<keyword evidence="7" id="KW-1185">Reference proteome</keyword>
<evidence type="ECO:0000256" key="3">
    <source>
        <dbReference type="ARBA" id="ARBA00022989"/>
    </source>
</evidence>
<gene>
    <name evidence="6" type="ORF">NX778_01680</name>
</gene>